<comment type="caution">
    <text evidence="11">The sequence shown here is derived from an EMBL/GenBank/DDBJ whole genome shotgun (WGS) entry which is preliminary data.</text>
</comment>
<protein>
    <recommendedName>
        <fullName evidence="3">pectinesterase</fullName>
        <ecNumber evidence="3">3.1.1.11</ecNumber>
    </recommendedName>
</protein>
<evidence type="ECO:0000256" key="1">
    <source>
        <dbReference type="ARBA" id="ARBA00005184"/>
    </source>
</evidence>
<dbReference type="Pfam" id="PF01095">
    <property type="entry name" value="Pectinesterase"/>
    <property type="match status" value="1"/>
</dbReference>
<keyword evidence="5" id="KW-0063">Aspartyl esterase</keyword>
<evidence type="ECO:0000256" key="8">
    <source>
        <dbReference type="ARBA" id="ARBA00057335"/>
    </source>
</evidence>
<evidence type="ECO:0000256" key="5">
    <source>
        <dbReference type="ARBA" id="ARBA00023085"/>
    </source>
</evidence>
<feature type="signal peptide" evidence="9">
    <location>
        <begin position="1"/>
        <end position="24"/>
    </location>
</feature>
<dbReference type="InterPro" id="IPR000070">
    <property type="entry name" value="Pectinesterase_cat"/>
</dbReference>
<evidence type="ECO:0000313" key="11">
    <source>
        <dbReference type="EMBL" id="GKV01400.1"/>
    </source>
</evidence>
<dbReference type="Proteomes" id="UP001054252">
    <property type="component" value="Unassembled WGS sequence"/>
</dbReference>
<organism evidence="11 12">
    <name type="scientific">Rubroshorea leprosula</name>
    <dbReference type="NCBI Taxonomy" id="152421"/>
    <lineage>
        <taxon>Eukaryota</taxon>
        <taxon>Viridiplantae</taxon>
        <taxon>Streptophyta</taxon>
        <taxon>Embryophyta</taxon>
        <taxon>Tracheophyta</taxon>
        <taxon>Spermatophyta</taxon>
        <taxon>Magnoliopsida</taxon>
        <taxon>eudicotyledons</taxon>
        <taxon>Gunneridae</taxon>
        <taxon>Pentapetalae</taxon>
        <taxon>rosids</taxon>
        <taxon>malvids</taxon>
        <taxon>Malvales</taxon>
        <taxon>Dipterocarpaceae</taxon>
        <taxon>Rubroshorea</taxon>
    </lineage>
</organism>
<reference evidence="11 12" key="1">
    <citation type="journal article" date="2021" name="Commun. Biol.">
        <title>The genome of Shorea leprosula (Dipterocarpaceae) highlights the ecological relevance of drought in aseasonal tropical rainforests.</title>
        <authorList>
            <person name="Ng K.K.S."/>
            <person name="Kobayashi M.J."/>
            <person name="Fawcett J.A."/>
            <person name="Hatakeyama M."/>
            <person name="Paape T."/>
            <person name="Ng C.H."/>
            <person name="Ang C.C."/>
            <person name="Tnah L.H."/>
            <person name="Lee C.T."/>
            <person name="Nishiyama T."/>
            <person name="Sese J."/>
            <person name="O'Brien M.J."/>
            <person name="Copetti D."/>
            <person name="Mohd Noor M.I."/>
            <person name="Ong R.C."/>
            <person name="Putra M."/>
            <person name="Sireger I.Z."/>
            <person name="Indrioko S."/>
            <person name="Kosugi Y."/>
            <person name="Izuno A."/>
            <person name="Isagi Y."/>
            <person name="Lee S.L."/>
            <person name="Shimizu K.K."/>
        </authorList>
    </citation>
    <scope>NUCLEOTIDE SEQUENCE [LARGE SCALE GENOMIC DNA]</scope>
    <source>
        <strain evidence="11">214</strain>
    </source>
</reference>
<accession>A0AAV5IS64</accession>
<sequence length="337" mass="37812">MGQYLQFFLHSTLVLSLLFPSTWGRISNMEYDAVQAQNDAKIITVDQSGKGDFRTIQQAIDSVPQNNNDWIIIKINPGTYKEKVIIPREKPKIFLRGGGESRTSTRIQFSDGGSSTESAVLQVNANNFFCADIEIKNTYNLPKQFDANGNPKTWAPAVLLNADMVAFFRCNFLSLQDTVSDIRGRHYLEDCFMQGSVDFIWGSGQSVYKGCMLKSLDSGYMTAQGRSSASEPTGFVFISCTITGTGPAYLGRAYRPYSRVIFYDTYMENIIQPEGWSAWGSVGKEDSITYAEENCRGPGANKSKRVKWMKHLRGKDLGFFTDVNTYLGGNWMYQLPN</sequence>
<evidence type="ECO:0000256" key="3">
    <source>
        <dbReference type="ARBA" id="ARBA00013229"/>
    </source>
</evidence>
<feature type="domain" description="Pectinesterase catalytic" evidence="10">
    <location>
        <begin position="43"/>
        <end position="310"/>
    </location>
</feature>
<dbReference type="Gene3D" id="2.160.20.10">
    <property type="entry name" value="Single-stranded right-handed beta-helix, Pectin lyase-like"/>
    <property type="match status" value="1"/>
</dbReference>
<dbReference type="AlphaFoldDB" id="A0AAV5IS64"/>
<dbReference type="EC" id="3.1.1.11" evidence="3"/>
<evidence type="ECO:0000256" key="2">
    <source>
        <dbReference type="ARBA" id="ARBA00008891"/>
    </source>
</evidence>
<dbReference type="GO" id="GO:0030599">
    <property type="term" value="F:pectinesterase activity"/>
    <property type="evidence" value="ECO:0007669"/>
    <property type="project" value="UniProtKB-EC"/>
</dbReference>
<comment type="pathway">
    <text evidence="1">Glycan metabolism; pectin degradation; 2-dehydro-3-deoxy-D-gluconate from pectin: step 1/5.</text>
</comment>
<comment type="function">
    <text evidence="8">Acts in the modification of cell walls via demethylesterification of cell wall pectin.</text>
</comment>
<evidence type="ECO:0000256" key="6">
    <source>
        <dbReference type="ARBA" id="ARBA00023180"/>
    </source>
</evidence>
<dbReference type="PANTHER" id="PTHR31321">
    <property type="entry name" value="ACYL-COA THIOESTER HYDROLASE YBHC-RELATED"/>
    <property type="match status" value="1"/>
</dbReference>
<feature type="chain" id="PRO_5043607652" description="pectinesterase" evidence="9">
    <location>
        <begin position="25"/>
        <end position="337"/>
    </location>
</feature>
<evidence type="ECO:0000256" key="7">
    <source>
        <dbReference type="ARBA" id="ARBA00047928"/>
    </source>
</evidence>
<dbReference type="PANTHER" id="PTHR31321:SF85">
    <property type="entry name" value="PECTINESTERASE CATALYTIC DOMAIN-CONTAINING PROTEIN"/>
    <property type="match status" value="1"/>
</dbReference>
<evidence type="ECO:0000256" key="9">
    <source>
        <dbReference type="SAM" id="SignalP"/>
    </source>
</evidence>
<dbReference type="SUPFAM" id="SSF51126">
    <property type="entry name" value="Pectin lyase-like"/>
    <property type="match status" value="1"/>
</dbReference>
<name>A0AAV5IS64_9ROSI</name>
<dbReference type="FunFam" id="2.160.20.10:FF:000013">
    <property type="entry name" value="Pectinesterase"/>
    <property type="match status" value="1"/>
</dbReference>
<dbReference type="GO" id="GO:0042545">
    <property type="term" value="P:cell wall modification"/>
    <property type="evidence" value="ECO:0007669"/>
    <property type="project" value="InterPro"/>
</dbReference>
<gene>
    <name evidence="11" type="ORF">SLEP1_g13957</name>
</gene>
<evidence type="ECO:0000256" key="4">
    <source>
        <dbReference type="ARBA" id="ARBA00022801"/>
    </source>
</evidence>
<proteinExistence type="inferred from homology"/>
<dbReference type="InterPro" id="IPR012334">
    <property type="entry name" value="Pectin_lyas_fold"/>
</dbReference>
<comment type="similarity">
    <text evidence="2">Belongs to the pectinesterase family.</text>
</comment>
<keyword evidence="4" id="KW-0378">Hydrolase</keyword>
<dbReference type="InterPro" id="IPR011050">
    <property type="entry name" value="Pectin_lyase_fold/virulence"/>
</dbReference>
<evidence type="ECO:0000259" key="10">
    <source>
        <dbReference type="Pfam" id="PF01095"/>
    </source>
</evidence>
<dbReference type="EMBL" id="BPVZ01000017">
    <property type="protein sequence ID" value="GKV01400.1"/>
    <property type="molecule type" value="Genomic_DNA"/>
</dbReference>
<keyword evidence="9" id="KW-0732">Signal</keyword>
<keyword evidence="6" id="KW-0325">Glycoprotein</keyword>
<evidence type="ECO:0000313" key="12">
    <source>
        <dbReference type="Proteomes" id="UP001054252"/>
    </source>
</evidence>
<keyword evidence="12" id="KW-1185">Reference proteome</keyword>
<dbReference type="GO" id="GO:0045490">
    <property type="term" value="P:pectin catabolic process"/>
    <property type="evidence" value="ECO:0007669"/>
    <property type="project" value="TreeGrafter"/>
</dbReference>
<comment type="catalytic activity">
    <reaction evidence="7">
        <text>[(1-&gt;4)-alpha-D-galacturonosyl methyl ester](n) + n H2O = [(1-&gt;4)-alpha-D-galacturonosyl](n) + n methanol + n H(+)</text>
        <dbReference type="Rhea" id="RHEA:22380"/>
        <dbReference type="Rhea" id="RHEA-COMP:14570"/>
        <dbReference type="Rhea" id="RHEA-COMP:14573"/>
        <dbReference type="ChEBI" id="CHEBI:15377"/>
        <dbReference type="ChEBI" id="CHEBI:15378"/>
        <dbReference type="ChEBI" id="CHEBI:17790"/>
        <dbReference type="ChEBI" id="CHEBI:140522"/>
        <dbReference type="ChEBI" id="CHEBI:140523"/>
        <dbReference type="EC" id="3.1.1.11"/>
    </reaction>
</comment>